<organism evidence="1 2">
    <name type="scientific">Alkalilimnicola ehrlichii</name>
    <dbReference type="NCBI Taxonomy" id="351052"/>
    <lineage>
        <taxon>Bacteria</taxon>
        <taxon>Pseudomonadati</taxon>
        <taxon>Pseudomonadota</taxon>
        <taxon>Gammaproteobacteria</taxon>
        <taxon>Chromatiales</taxon>
        <taxon>Ectothiorhodospiraceae</taxon>
        <taxon>Alkalilimnicola</taxon>
    </lineage>
</organism>
<protein>
    <recommendedName>
        <fullName evidence="3">Dipeptidylpeptidase IV N-terminal domain-containing protein</fullName>
    </recommendedName>
</protein>
<sequence length="303" mass="33865">MAQWVQRGPDVAIAYNGVADNKLVSYWYSAASAQSEVIDWPIQAVAPAGDYFISLNYCRLQKLRPDYGYSVEVSNFSAEMDDEQDGLWGVERDNGAAELLVSLAELRALTPDAAGADEHKVNHVMFSPSGNRFIFVYRWFGSEGKKSRLFLYERESGRVKLLLDEGMVSHYCWRTESEIIAYARGPAGDGYYQLNVDTCVVQTFAAGLLNQFGDGHPSISPCGDYLITDTYPDRKRQQRLLLYCFSDGRVEEIGRFLLPLCFDGVGRIDLHPRWSPDGRAVSVDSGHDGVRGTYVINIEGLLS</sequence>
<evidence type="ECO:0000313" key="2">
    <source>
        <dbReference type="Proteomes" id="UP000256763"/>
    </source>
</evidence>
<dbReference type="Gene3D" id="2.130.10.10">
    <property type="entry name" value="YVTN repeat-like/Quinoprotein amine dehydrogenase"/>
    <property type="match status" value="1"/>
</dbReference>
<keyword evidence="2" id="KW-1185">Reference proteome</keyword>
<dbReference type="Proteomes" id="UP000256763">
    <property type="component" value="Unassembled WGS sequence"/>
</dbReference>
<accession>A0A3E0X096</accession>
<gene>
    <name evidence="1" type="ORF">CAL65_07800</name>
</gene>
<dbReference type="SUPFAM" id="SSF69304">
    <property type="entry name" value="Tricorn protease N-terminal domain"/>
    <property type="match status" value="1"/>
</dbReference>
<dbReference type="EMBL" id="NFZW01000006">
    <property type="protein sequence ID" value="RFA37833.1"/>
    <property type="molecule type" value="Genomic_DNA"/>
</dbReference>
<evidence type="ECO:0008006" key="3">
    <source>
        <dbReference type="Google" id="ProtNLM"/>
    </source>
</evidence>
<comment type="caution">
    <text evidence="1">The sequence shown here is derived from an EMBL/GenBank/DDBJ whole genome shotgun (WGS) entry which is preliminary data.</text>
</comment>
<dbReference type="OrthoDB" id="5174394at2"/>
<evidence type="ECO:0000313" key="1">
    <source>
        <dbReference type="EMBL" id="RFA37833.1"/>
    </source>
</evidence>
<proteinExistence type="predicted"/>
<reference evidence="2" key="1">
    <citation type="submission" date="2017-05" db="EMBL/GenBank/DDBJ databases">
        <authorList>
            <person name="Sharma S."/>
            <person name="Sidhu C."/>
            <person name="Pinnaka A.K."/>
        </authorList>
    </citation>
    <scope>NUCLEOTIDE SEQUENCE [LARGE SCALE GENOMIC DNA]</scope>
    <source>
        <strain evidence="2">AK93</strain>
    </source>
</reference>
<dbReference type="AlphaFoldDB" id="A0A3E0X096"/>
<dbReference type="RefSeq" id="WP_116301539.1">
    <property type="nucleotide sequence ID" value="NZ_NFZV01000005.1"/>
</dbReference>
<dbReference type="InterPro" id="IPR015943">
    <property type="entry name" value="WD40/YVTN_repeat-like_dom_sf"/>
</dbReference>
<name>A0A3E0X096_9GAMM</name>